<reference evidence="5 6" key="1">
    <citation type="submission" date="2019-11" db="EMBL/GenBank/DDBJ databases">
        <authorList>
            <person name="Li X."/>
        </authorList>
    </citation>
    <scope>NUCLEOTIDE SEQUENCE [LARGE SCALE GENOMIC DNA]</scope>
    <source>
        <strain evidence="5 6">L9</strain>
    </source>
</reference>
<protein>
    <recommendedName>
        <fullName evidence="4">CHY-type domain-containing protein</fullName>
    </recommendedName>
</protein>
<accession>A0A6N8FDF3</accession>
<evidence type="ECO:0000313" key="5">
    <source>
        <dbReference type="EMBL" id="MUK87692.1"/>
    </source>
</evidence>
<dbReference type="InterPro" id="IPR008913">
    <property type="entry name" value="Znf_CHY"/>
</dbReference>
<dbReference type="Pfam" id="PF05495">
    <property type="entry name" value="zf-CHY"/>
    <property type="match status" value="1"/>
</dbReference>
<name>A0A6N8FDF3_9BACI</name>
<sequence>MPRVYGPTIDEETRCIHYHSLNDIVAIKFKCCNKYYPCYKCHQESEGHSIIKWPKQEFDEQAILCGVCKTELTITEYVQTNTCPTCQSSFNEGCQNHYHIYFEME</sequence>
<dbReference type="InterPro" id="IPR037274">
    <property type="entry name" value="Znf_CHY_sf"/>
</dbReference>
<dbReference type="Proteomes" id="UP000469125">
    <property type="component" value="Unassembled WGS sequence"/>
</dbReference>
<dbReference type="InterPro" id="IPR016694">
    <property type="entry name" value="UCP017292"/>
</dbReference>
<dbReference type="RefSeq" id="WP_155667565.1">
    <property type="nucleotide sequence ID" value="NZ_WOCA01000002.1"/>
</dbReference>
<dbReference type="PANTHER" id="PTHR28082:SF1">
    <property type="entry name" value="HELPER OF TIM PROTEIN 13"/>
    <property type="match status" value="1"/>
</dbReference>
<keyword evidence="3" id="KW-0862">Zinc</keyword>
<dbReference type="EMBL" id="WOCA01000002">
    <property type="protein sequence ID" value="MUK87692.1"/>
    <property type="molecule type" value="Genomic_DNA"/>
</dbReference>
<keyword evidence="2" id="KW-0863">Zinc-finger</keyword>
<evidence type="ECO:0000313" key="6">
    <source>
        <dbReference type="Proteomes" id="UP000469125"/>
    </source>
</evidence>
<dbReference type="GO" id="GO:0045041">
    <property type="term" value="P:protein import into mitochondrial intermembrane space"/>
    <property type="evidence" value="ECO:0007669"/>
    <property type="project" value="TreeGrafter"/>
</dbReference>
<dbReference type="GO" id="GO:0008270">
    <property type="term" value="F:zinc ion binding"/>
    <property type="evidence" value="ECO:0007669"/>
    <property type="project" value="UniProtKB-KW"/>
</dbReference>
<keyword evidence="1" id="KW-0479">Metal-binding</keyword>
<feature type="domain" description="CHY-type" evidence="4">
    <location>
        <begin position="8"/>
        <end position="88"/>
    </location>
</feature>
<evidence type="ECO:0000256" key="3">
    <source>
        <dbReference type="ARBA" id="ARBA00022833"/>
    </source>
</evidence>
<dbReference type="SUPFAM" id="SSF161219">
    <property type="entry name" value="CHY zinc finger-like"/>
    <property type="match status" value="1"/>
</dbReference>
<proteinExistence type="predicted"/>
<dbReference type="AlphaFoldDB" id="A0A6N8FDF3"/>
<dbReference type="PANTHER" id="PTHR28082">
    <property type="entry name" value="ZINC FINGER PROTEIN"/>
    <property type="match status" value="1"/>
</dbReference>
<dbReference type="InterPro" id="IPR052604">
    <property type="entry name" value="Mito_Tim_assembly_helper"/>
</dbReference>
<evidence type="ECO:0000256" key="2">
    <source>
        <dbReference type="ARBA" id="ARBA00022771"/>
    </source>
</evidence>
<comment type="caution">
    <text evidence="5">The sequence shown here is derived from an EMBL/GenBank/DDBJ whole genome shotgun (WGS) entry which is preliminary data.</text>
</comment>
<dbReference type="PIRSF" id="PIRSF017292">
    <property type="entry name" value="UCP017292_Znf_CHY"/>
    <property type="match status" value="1"/>
</dbReference>
<organism evidence="5 6">
    <name type="scientific">Ornithinibacillus caprae</name>
    <dbReference type="NCBI Taxonomy" id="2678566"/>
    <lineage>
        <taxon>Bacteria</taxon>
        <taxon>Bacillati</taxon>
        <taxon>Bacillota</taxon>
        <taxon>Bacilli</taxon>
        <taxon>Bacillales</taxon>
        <taxon>Bacillaceae</taxon>
        <taxon>Ornithinibacillus</taxon>
    </lineage>
</organism>
<keyword evidence="6" id="KW-1185">Reference proteome</keyword>
<gene>
    <name evidence="5" type="ORF">GMD78_04660</name>
</gene>
<evidence type="ECO:0000256" key="1">
    <source>
        <dbReference type="ARBA" id="ARBA00022723"/>
    </source>
</evidence>
<dbReference type="PROSITE" id="PS51266">
    <property type="entry name" value="ZF_CHY"/>
    <property type="match status" value="1"/>
</dbReference>
<evidence type="ECO:0000259" key="4">
    <source>
        <dbReference type="PROSITE" id="PS51266"/>
    </source>
</evidence>